<dbReference type="InterPro" id="IPR000485">
    <property type="entry name" value="AsnC-type_HTH_dom"/>
</dbReference>
<name>A0ABQ6GNB0_9GAMM</name>
<evidence type="ECO:0000313" key="5">
    <source>
        <dbReference type="EMBL" id="GLX77488.1"/>
    </source>
</evidence>
<dbReference type="PANTHER" id="PTHR30154:SF17">
    <property type="entry name" value="DNA-BINDING TRANSCRIPTIONAL ACTIVATOR DECR"/>
    <property type="match status" value="1"/>
</dbReference>
<dbReference type="Pfam" id="PF13404">
    <property type="entry name" value="HTH_AsnC-type"/>
    <property type="match status" value="1"/>
</dbReference>
<dbReference type="SMART" id="SM00344">
    <property type="entry name" value="HTH_ASNC"/>
    <property type="match status" value="1"/>
</dbReference>
<gene>
    <name evidence="5" type="ORF">tinsulaeT_08280</name>
</gene>
<dbReference type="InterPro" id="IPR019885">
    <property type="entry name" value="Tscrpt_reg_HTH_AsnC-type_CS"/>
</dbReference>
<sequence length="152" mass="17394">MDKFDKKILDILQHDCTLAVSEVAAQVGLSTTPCWRRIQAMEKNGIIRGRVALADPEKLNVGLTVFVMIKTNQHNPQWLNDFGQIADEFPEIIEFYRMSGEVDYLLRVVVSDMKAYDSFYKKLIDKANFADISSSFAMEEMKYTTALPVNYL</sequence>
<feature type="domain" description="HTH asnC-type" evidence="4">
    <location>
        <begin position="1"/>
        <end position="64"/>
    </location>
</feature>
<evidence type="ECO:0000256" key="2">
    <source>
        <dbReference type="ARBA" id="ARBA00023125"/>
    </source>
</evidence>
<dbReference type="InterPro" id="IPR036388">
    <property type="entry name" value="WH-like_DNA-bd_sf"/>
</dbReference>
<dbReference type="PROSITE" id="PS50956">
    <property type="entry name" value="HTH_ASNC_2"/>
    <property type="match status" value="1"/>
</dbReference>
<comment type="caution">
    <text evidence="5">The sequence shown here is derived from an EMBL/GenBank/DDBJ whole genome shotgun (WGS) entry which is preliminary data.</text>
</comment>
<proteinExistence type="predicted"/>
<dbReference type="PRINTS" id="PR00033">
    <property type="entry name" value="HTHASNC"/>
</dbReference>
<dbReference type="InterPro" id="IPR019887">
    <property type="entry name" value="Tscrpt_reg_AsnC/Lrp_C"/>
</dbReference>
<reference evidence="5 6" key="1">
    <citation type="submission" date="2023-03" db="EMBL/GenBank/DDBJ databases">
        <title>Draft genome sequence of Thalassotalea insulae KCTC 62186T.</title>
        <authorList>
            <person name="Sawabe T."/>
        </authorList>
    </citation>
    <scope>NUCLEOTIDE SEQUENCE [LARGE SCALE GENOMIC DNA]</scope>
    <source>
        <strain evidence="5 6">KCTC 62186</strain>
    </source>
</reference>
<keyword evidence="2" id="KW-0238">DNA-binding</keyword>
<dbReference type="Gene3D" id="1.10.10.10">
    <property type="entry name" value="Winged helix-like DNA-binding domain superfamily/Winged helix DNA-binding domain"/>
    <property type="match status" value="1"/>
</dbReference>
<dbReference type="InterPro" id="IPR011991">
    <property type="entry name" value="ArsR-like_HTH"/>
</dbReference>
<evidence type="ECO:0000313" key="6">
    <source>
        <dbReference type="Proteomes" id="UP001157186"/>
    </source>
</evidence>
<dbReference type="Pfam" id="PF01037">
    <property type="entry name" value="AsnC_trans_reg"/>
    <property type="match status" value="1"/>
</dbReference>
<dbReference type="RefSeq" id="WP_284243343.1">
    <property type="nucleotide sequence ID" value="NZ_BSST01000001.1"/>
</dbReference>
<evidence type="ECO:0000256" key="1">
    <source>
        <dbReference type="ARBA" id="ARBA00023015"/>
    </source>
</evidence>
<dbReference type="Proteomes" id="UP001157186">
    <property type="component" value="Unassembled WGS sequence"/>
</dbReference>
<organism evidence="5 6">
    <name type="scientific">Thalassotalea insulae</name>
    <dbReference type="NCBI Taxonomy" id="2056778"/>
    <lineage>
        <taxon>Bacteria</taxon>
        <taxon>Pseudomonadati</taxon>
        <taxon>Pseudomonadota</taxon>
        <taxon>Gammaproteobacteria</taxon>
        <taxon>Alteromonadales</taxon>
        <taxon>Colwelliaceae</taxon>
        <taxon>Thalassotalea</taxon>
    </lineage>
</organism>
<dbReference type="InterPro" id="IPR019888">
    <property type="entry name" value="Tscrpt_reg_AsnC-like"/>
</dbReference>
<dbReference type="PANTHER" id="PTHR30154">
    <property type="entry name" value="LEUCINE-RESPONSIVE REGULATORY PROTEIN"/>
    <property type="match status" value="1"/>
</dbReference>
<dbReference type="InterPro" id="IPR036390">
    <property type="entry name" value="WH_DNA-bd_sf"/>
</dbReference>
<evidence type="ECO:0000259" key="4">
    <source>
        <dbReference type="PROSITE" id="PS50956"/>
    </source>
</evidence>
<dbReference type="Gene3D" id="3.30.70.920">
    <property type="match status" value="1"/>
</dbReference>
<dbReference type="SUPFAM" id="SSF46785">
    <property type="entry name" value="Winged helix' DNA-binding domain"/>
    <property type="match status" value="1"/>
</dbReference>
<evidence type="ECO:0000256" key="3">
    <source>
        <dbReference type="ARBA" id="ARBA00023163"/>
    </source>
</evidence>
<keyword evidence="6" id="KW-1185">Reference proteome</keyword>
<protein>
    <submittedName>
        <fullName evidence="5">ArsR family transcriptional regulator</fullName>
    </submittedName>
</protein>
<keyword evidence="3" id="KW-0804">Transcription</keyword>
<dbReference type="InterPro" id="IPR011008">
    <property type="entry name" value="Dimeric_a/b-barrel"/>
</dbReference>
<dbReference type="SUPFAM" id="SSF54909">
    <property type="entry name" value="Dimeric alpha+beta barrel"/>
    <property type="match status" value="1"/>
</dbReference>
<accession>A0ABQ6GNB0</accession>
<dbReference type="PROSITE" id="PS00519">
    <property type="entry name" value="HTH_ASNC_1"/>
    <property type="match status" value="1"/>
</dbReference>
<dbReference type="CDD" id="cd00090">
    <property type="entry name" value="HTH_ARSR"/>
    <property type="match status" value="1"/>
</dbReference>
<keyword evidence="1" id="KW-0805">Transcription regulation</keyword>
<dbReference type="EMBL" id="BSST01000001">
    <property type="protein sequence ID" value="GLX77488.1"/>
    <property type="molecule type" value="Genomic_DNA"/>
</dbReference>